<dbReference type="Gene3D" id="2.160.20.10">
    <property type="entry name" value="Single-stranded right-handed beta-helix, Pectin lyase-like"/>
    <property type="match status" value="1"/>
</dbReference>
<reference evidence="2" key="1">
    <citation type="journal article" date="2021" name="Genome Biol. Evol.">
        <title>A High-Quality Reference Genome for a Parasitic Bivalve with Doubly Uniparental Inheritance (Bivalvia: Unionida).</title>
        <authorList>
            <person name="Smith C.H."/>
        </authorList>
    </citation>
    <scope>NUCLEOTIDE SEQUENCE</scope>
    <source>
        <strain evidence="2">CHS0354</strain>
    </source>
</reference>
<feature type="region of interest" description="Disordered" evidence="1">
    <location>
        <begin position="226"/>
        <end position="257"/>
    </location>
</feature>
<dbReference type="Proteomes" id="UP001195483">
    <property type="component" value="Unassembled WGS sequence"/>
</dbReference>
<dbReference type="SUPFAM" id="SSF51126">
    <property type="entry name" value="Pectin lyase-like"/>
    <property type="match status" value="1"/>
</dbReference>
<dbReference type="Pfam" id="PF14592">
    <property type="entry name" value="Chondroitinas_B"/>
    <property type="match status" value="1"/>
</dbReference>
<evidence type="ECO:0000313" key="2">
    <source>
        <dbReference type="EMBL" id="KAK3594741.1"/>
    </source>
</evidence>
<organism evidence="2 3">
    <name type="scientific">Potamilus streckersoni</name>
    <dbReference type="NCBI Taxonomy" id="2493646"/>
    <lineage>
        <taxon>Eukaryota</taxon>
        <taxon>Metazoa</taxon>
        <taxon>Spiralia</taxon>
        <taxon>Lophotrochozoa</taxon>
        <taxon>Mollusca</taxon>
        <taxon>Bivalvia</taxon>
        <taxon>Autobranchia</taxon>
        <taxon>Heteroconchia</taxon>
        <taxon>Palaeoheterodonta</taxon>
        <taxon>Unionida</taxon>
        <taxon>Unionoidea</taxon>
        <taxon>Unionidae</taxon>
        <taxon>Ambleminae</taxon>
        <taxon>Lampsilini</taxon>
        <taxon>Potamilus</taxon>
    </lineage>
</organism>
<name>A0AAE0SMK2_9BIVA</name>
<gene>
    <name evidence="2" type="ORF">CHS0354_014167</name>
</gene>
<dbReference type="InterPro" id="IPR012334">
    <property type="entry name" value="Pectin_lyas_fold"/>
</dbReference>
<keyword evidence="3" id="KW-1185">Reference proteome</keyword>
<comment type="caution">
    <text evidence="2">The sequence shown here is derived from an EMBL/GenBank/DDBJ whole genome shotgun (WGS) entry which is preliminary data.</text>
</comment>
<reference evidence="2" key="2">
    <citation type="journal article" date="2021" name="Genome Biol. Evol.">
        <title>Developing a high-quality reference genome for a parasitic bivalve with doubly uniparental inheritance (Bivalvia: Unionida).</title>
        <authorList>
            <person name="Smith C.H."/>
        </authorList>
    </citation>
    <scope>NUCLEOTIDE SEQUENCE</scope>
    <source>
        <strain evidence="2">CHS0354</strain>
        <tissue evidence="2">Mantle</tissue>
    </source>
</reference>
<accession>A0AAE0SMK2</accession>
<dbReference type="InterPro" id="IPR039513">
    <property type="entry name" value="PL-6"/>
</dbReference>
<protein>
    <submittedName>
        <fullName evidence="2">Uncharacterized protein</fullName>
    </submittedName>
</protein>
<evidence type="ECO:0000256" key="1">
    <source>
        <dbReference type="SAM" id="MobiDB-lite"/>
    </source>
</evidence>
<sequence>MLDRILFRVYCASGSVLDQSSNNTVRYNTFEDCGGLVSFRFGDINIAEGNFFICHHVNGCGGVRMRGSHHKVINNYIDGAAHGGIILISDEIGNQNLIAFNTLYSCDTCIQIGTRSSKYTLSDNIFSNNVVEGHSSHSQLVWSGSENNSLFEGNVMHNGQITNHRYSSSIFSNLHLVKNDLGLYVPAPGSPAVKTASGSYSHVVHDDILGRARMKQPTDIGAVLSDESTAEHAHRKPLHRGDVGPTWAPDDSHLNGH</sequence>
<dbReference type="EMBL" id="JAEAOA010000873">
    <property type="protein sequence ID" value="KAK3594741.1"/>
    <property type="molecule type" value="Genomic_DNA"/>
</dbReference>
<reference evidence="2" key="3">
    <citation type="submission" date="2023-05" db="EMBL/GenBank/DDBJ databases">
        <authorList>
            <person name="Smith C.H."/>
        </authorList>
    </citation>
    <scope>NUCLEOTIDE SEQUENCE</scope>
    <source>
        <strain evidence="2">CHS0354</strain>
        <tissue evidence="2">Mantle</tissue>
    </source>
</reference>
<dbReference type="InterPro" id="IPR011050">
    <property type="entry name" value="Pectin_lyase_fold/virulence"/>
</dbReference>
<evidence type="ECO:0000313" key="3">
    <source>
        <dbReference type="Proteomes" id="UP001195483"/>
    </source>
</evidence>
<proteinExistence type="predicted"/>
<dbReference type="AlphaFoldDB" id="A0AAE0SMK2"/>